<dbReference type="RefSeq" id="WP_135977699.1">
    <property type="nucleotide sequence ID" value="NZ_BQKC01000001.1"/>
</dbReference>
<accession>A0AAV5B0L4</accession>
<sequence length="327" mass="34995">MIYTVTFNPSVDYVMHPTTLDMGYTNRSTAEEMYAGGNGINVSTILTELGVDNVAMGFIGGFTGDFVLNTLQQQGINTNFIRLDKGNTRINVKLNGIIMTIINGMGPNIPISKVDELFTRIDRVSSGSTLVLTGSIPSCLPDDMYDMMMSKFSGRGIRFVVDAPGDLLMNALAAEPFFIKPNNHEVGRIFGANPETPEEVLPYARQLHEKGAQNVLVSCGGYGAALVDANGEEHVTRCPPCRLVNATGAGDSMVAGFLAALDRGWSYGDALNYASACGSATAASNGLANRSTIERFYSSLNHLLADEKAHAGEEVVEVVETDDDSEA</sequence>
<evidence type="ECO:0000256" key="2">
    <source>
        <dbReference type="ARBA" id="ARBA00012131"/>
    </source>
</evidence>
<evidence type="ECO:0000256" key="1">
    <source>
        <dbReference type="ARBA" id="ARBA00010688"/>
    </source>
</evidence>
<name>A0AAV5B0L4_9ACTN</name>
<dbReference type="NCBIfam" id="TIGR03168">
    <property type="entry name" value="1-PFK"/>
    <property type="match status" value="1"/>
</dbReference>
<dbReference type="InterPro" id="IPR029056">
    <property type="entry name" value="Ribokinase-like"/>
</dbReference>
<dbReference type="Pfam" id="PF00294">
    <property type="entry name" value="PfkB"/>
    <property type="match status" value="1"/>
</dbReference>
<dbReference type="Gene3D" id="3.40.1190.20">
    <property type="match status" value="1"/>
</dbReference>
<evidence type="ECO:0000256" key="7">
    <source>
        <dbReference type="ARBA" id="ARBA00022840"/>
    </source>
</evidence>
<dbReference type="CDD" id="cd01164">
    <property type="entry name" value="FruK_PfkB_like"/>
    <property type="match status" value="1"/>
</dbReference>
<gene>
    <name evidence="13" type="primary">fruK</name>
    <name evidence="13" type="ORF">ATOP_07090</name>
</gene>
<dbReference type="NCBIfam" id="TIGR03828">
    <property type="entry name" value="pfkB"/>
    <property type="match status" value="1"/>
</dbReference>
<evidence type="ECO:0000259" key="12">
    <source>
        <dbReference type="Pfam" id="PF00294"/>
    </source>
</evidence>
<evidence type="ECO:0000256" key="6">
    <source>
        <dbReference type="ARBA" id="ARBA00022777"/>
    </source>
</evidence>
<reference evidence="13" key="1">
    <citation type="journal article" date="2022" name="Int. J. Syst. Evol. Microbiol.">
        <title>Granulimonas faecalis gen. nov., sp. nov., and Leptogranulimonas caecicola gen. nov., sp. nov., novel lactate-producing Atopobiaceae bacteria isolated from mouse intestines, and an emended description of the family Atopobiaceae.</title>
        <authorList>
            <person name="Morinaga K."/>
            <person name="Kusada H."/>
            <person name="Sakamoto S."/>
            <person name="Murakami T."/>
            <person name="Toyoda A."/>
            <person name="Mori H."/>
            <person name="Meng X.Y."/>
            <person name="Takashino M."/>
            <person name="Murotomi K."/>
            <person name="Tamaki H."/>
        </authorList>
    </citation>
    <scope>NUCLEOTIDE SEQUENCE</scope>
    <source>
        <strain evidence="13">OPF53</strain>
    </source>
</reference>
<comment type="catalytic activity">
    <reaction evidence="9 11">
        <text>beta-D-fructose 1-phosphate + ATP = beta-D-fructose 1,6-bisphosphate + ADP + H(+)</text>
        <dbReference type="Rhea" id="RHEA:14213"/>
        <dbReference type="ChEBI" id="CHEBI:15378"/>
        <dbReference type="ChEBI" id="CHEBI:30616"/>
        <dbReference type="ChEBI" id="CHEBI:32966"/>
        <dbReference type="ChEBI" id="CHEBI:138881"/>
        <dbReference type="ChEBI" id="CHEBI:456216"/>
        <dbReference type="EC" id="2.7.1.56"/>
    </reaction>
</comment>
<evidence type="ECO:0000256" key="10">
    <source>
        <dbReference type="PIRNR" id="PIRNR000535"/>
    </source>
</evidence>
<protein>
    <recommendedName>
        <fullName evidence="3 11">1-phosphofructokinase</fullName>
        <shortName evidence="11">Fru1PK</shortName>
        <ecNumber evidence="2 11">2.7.1.56</ecNumber>
    </recommendedName>
    <alternativeName>
        <fullName evidence="8 11">Fructose 1-phosphate kinase</fullName>
    </alternativeName>
</protein>
<dbReference type="AlphaFoldDB" id="A0AAV5B0L4"/>
<feature type="domain" description="Carbohydrate kinase PfkB" evidence="12">
    <location>
        <begin position="8"/>
        <end position="289"/>
    </location>
</feature>
<dbReference type="FunFam" id="3.40.1190.20:FF:000001">
    <property type="entry name" value="Phosphofructokinase"/>
    <property type="match status" value="1"/>
</dbReference>
<keyword evidence="6 11" id="KW-0418">Kinase</keyword>
<keyword evidence="14" id="KW-1185">Reference proteome</keyword>
<keyword evidence="4 10" id="KW-0808">Transferase</keyword>
<dbReference type="GO" id="GO:0044281">
    <property type="term" value="P:small molecule metabolic process"/>
    <property type="evidence" value="ECO:0007669"/>
    <property type="project" value="UniProtKB-ARBA"/>
</dbReference>
<dbReference type="EMBL" id="BQKC01000001">
    <property type="protein sequence ID" value="GJM55054.1"/>
    <property type="molecule type" value="Genomic_DNA"/>
</dbReference>
<evidence type="ECO:0000256" key="5">
    <source>
        <dbReference type="ARBA" id="ARBA00022741"/>
    </source>
</evidence>
<dbReference type="InterPro" id="IPR022463">
    <property type="entry name" value="1-PFruKinase"/>
</dbReference>
<comment type="function">
    <text evidence="11">Catalyzes the ATP-dependent phosphorylation of fructose-l-phosphate to fructose-l,6-bisphosphate.</text>
</comment>
<organism evidence="13 14">
    <name type="scientific">Granulimonas faecalis</name>
    <dbReference type="NCBI Taxonomy" id="2894155"/>
    <lineage>
        <taxon>Bacteria</taxon>
        <taxon>Bacillati</taxon>
        <taxon>Actinomycetota</taxon>
        <taxon>Coriobacteriia</taxon>
        <taxon>Coriobacteriales</taxon>
        <taxon>Kribbibacteriaceae</taxon>
        <taxon>Granulimonas</taxon>
    </lineage>
</organism>
<dbReference type="PANTHER" id="PTHR46566">
    <property type="entry name" value="1-PHOSPHOFRUCTOKINASE-RELATED"/>
    <property type="match status" value="1"/>
</dbReference>
<evidence type="ECO:0000256" key="8">
    <source>
        <dbReference type="ARBA" id="ARBA00032802"/>
    </source>
</evidence>
<dbReference type="PANTHER" id="PTHR46566:SF1">
    <property type="entry name" value="1-PHOSPHOFRUCTOKINASE"/>
    <property type="match status" value="1"/>
</dbReference>
<dbReference type="Proteomes" id="UP001055025">
    <property type="component" value="Unassembled WGS sequence"/>
</dbReference>
<evidence type="ECO:0000256" key="3">
    <source>
        <dbReference type="ARBA" id="ARBA00013596"/>
    </source>
</evidence>
<dbReference type="GO" id="GO:0008662">
    <property type="term" value="F:1-phosphofructokinase activity"/>
    <property type="evidence" value="ECO:0007669"/>
    <property type="project" value="UniProtKB-UniRule"/>
</dbReference>
<dbReference type="InterPro" id="IPR011611">
    <property type="entry name" value="PfkB_dom"/>
</dbReference>
<proteinExistence type="inferred from homology"/>
<keyword evidence="7 11" id="KW-0067">ATP-binding</keyword>
<dbReference type="GO" id="GO:0005829">
    <property type="term" value="C:cytosol"/>
    <property type="evidence" value="ECO:0007669"/>
    <property type="project" value="TreeGrafter"/>
</dbReference>
<evidence type="ECO:0000256" key="4">
    <source>
        <dbReference type="ARBA" id="ARBA00022679"/>
    </source>
</evidence>
<dbReference type="InterPro" id="IPR017583">
    <property type="entry name" value="Tagatose/fructose_Pkinase"/>
</dbReference>
<dbReference type="GO" id="GO:0016052">
    <property type="term" value="P:carbohydrate catabolic process"/>
    <property type="evidence" value="ECO:0007669"/>
    <property type="project" value="UniProtKB-ARBA"/>
</dbReference>
<dbReference type="EC" id="2.7.1.56" evidence="2 11"/>
<keyword evidence="5 11" id="KW-0547">Nucleotide-binding</keyword>
<dbReference type="PROSITE" id="PS00583">
    <property type="entry name" value="PFKB_KINASES_1"/>
    <property type="match status" value="1"/>
</dbReference>
<evidence type="ECO:0000256" key="9">
    <source>
        <dbReference type="ARBA" id="ARBA00047745"/>
    </source>
</evidence>
<evidence type="ECO:0000313" key="14">
    <source>
        <dbReference type="Proteomes" id="UP001055025"/>
    </source>
</evidence>
<evidence type="ECO:0000256" key="11">
    <source>
        <dbReference type="RuleBase" id="RU369061"/>
    </source>
</evidence>
<dbReference type="PIRSF" id="PIRSF000535">
    <property type="entry name" value="1PFK/6PFK/LacC"/>
    <property type="match status" value="1"/>
</dbReference>
<comment type="similarity">
    <text evidence="1 11">Belongs to the carbohydrate kinase PfkB family.</text>
</comment>
<dbReference type="GO" id="GO:0005524">
    <property type="term" value="F:ATP binding"/>
    <property type="evidence" value="ECO:0007669"/>
    <property type="project" value="UniProtKB-UniRule"/>
</dbReference>
<comment type="caution">
    <text evidence="13">The sequence shown here is derived from an EMBL/GenBank/DDBJ whole genome shotgun (WGS) entry which is preliminary data.</text>
</comment>
<dbReference type="SUPFAM" id="SSF53613">
    <property type="entry name" value="Ribokinase-like"/>
    <property type="match status" value="1"/>
</dbReference>
<evidence type="ECO:0000313" key="13">
    <source>
        <dbReference type="EMBL" id="GJM55054.1"/>
    </source>
</evidence>
<dbReference type="InterPro" id="IPR002173">
    <property type="entry name" value="Carboh/pur_kinase_PfkB_CS"/>
</dbReference>